<dbReference type="Pfam" id="PF00111">
    <property type="entry name" value="Fer2"/>
    <property type="match status" value="1"/>
</dbReference>
<evidence type="ECO:0000256" key="1">
    <source>
        <dbReference type="ARBA" id="ARBA00004651"/>
    </source>
</evidence>
<dbReference type="CDD" id="cd03493">
    <property type="entry name" value="SQR_QFR_TM"/>
    <property type="match status" value="1"/>
</dbReference>
<evidence type="ECO:0000256" key="4">
    <source>
        <dbReference type="SAM" id="Phobius"/>
    </source>
</evidence>
<organism evidence="7 8">
    <name type="scientific">Sneathiella chinensis</name>
    <dbReference type="NCBI Taxonomy" id="349750"/>
    <lineage>
        <taxon>Bacteria</taxon>
        <taxon>Pseudomonadati</taxon>
        <taxon>Pseudomonadota</taxon>
        <taxon>Alphaproteobacteria</taxon>
        <taxon>Sneathiellales</taxon>
        <taxon>Sneathiellaceae</taxon>
        <taxon>Sneathiella</taxon>
    </lineage>
</organism>
<keyword evidence="4" id="KW-0812">Transmembrane</keyword>
<protein>
    <submittedName>
        <fullName evidence="7">Adenylate/guanylate cyclase domain-containing protein</fullName>
    </submittedName>
</protein>
<feature type="domain" description="Guanylate cyclase" evidence="5">
    <location>
        <begin position="385"/>
        <end position="517"/>
    </location>
</feature>
<dbReference type="SUPFAM" id="SSF81343">
    <property type="entry name" value="Fumarate reductase respiratory complex transmembrane subunits"/>
    <property type="match status" value="1"/>
</dbReference>
<keyword evidence="3 4" id="KW-0472">Membrane</keyword>
<dbReference type="InterPro" id="IPR050697">
    <property type="entry name" value="Adenylyl/Guanylyl_Cyclase_3/4"/>
</dbReference>
<dbReference type="Gene3D" id="3.10.20.30">
    <property type="match status" value="1"/>
</dbReference>
<evidence type="ECO:0000313" key="8">
    <source>
        <dbReference type="Proteomes" id="UP001161409"/>
    </source>
</evidence>
<feature type="transmembrane region" description="Helical" evidence="4">
    <location>
        <begin position="185"/>
        <end position="205"/>
    </location>
</feature>
<dbReference type="EMBL" id="BSNF01000001">
    <property type="protein sequence ID" value="GLQ05256.1"/>
    <property type="molecule type" value="Genomic_DNA"/>
</dbReference>
<dbReference type="InterPro" id="IPR001054">
    <property type="entry name" value="A/G_cyclase"/>
</dbReference>
<comment type="caution">
    <text evidence="7">The sequence shown here is derived from an EMBL/GenBank/DDBJ whole genome shotgun (WGS) entry which is preliminary data.</text>
</comment>
<evidence type="ECO:0000313" key="7">
    <source>
        <dbReference type="EMBL" id="GLQ05256.1"/>
    </source>
</evidence>
<dbReference type="InterPro" id="IPR012675">
    <property type="entry name" value="Beta-grasp_dom_sf"/>
</dbReference>
<gene>
    <name evidence="7" type="ORF">GCM10007924_04770</name>
</gene>
<name>A0ABQ5U1F2_9PROT</name>
<reference evidence="7" key="1">
    <citation type="journal article" date="2014" name="Int. J. Syst. Evol. Microbiol.">
        <title>Complete genome of a new Firmicutes species belonging to the dominant human colonic microbiota ('Ruminococcus bicirculans') reveals two chromosomes and a selective capacity to utilize plant glucans.</title>
        <authorList>
            <consortium name="NISC Comparative Sequencing Program"/>
            <person name="Wegmann U."/>
            <person name="Louis P."/>
            <person name="Goesmann A."/>
            <person name="Henrissat B."/>
            <person name="Duncan S.H."/>
            <person name="Flint H.J."/>
        </authorList>
    </citation>
    <scope>NUCLEOTIDE SEQUENCE</scope>
    <source>
        <strain evidence="7">NBRC 103408</strain>
    </source>
</reference>
<dbReference type="CDD" id="cd00207">
    <property type="entry name" value="fer2"/>
    <property type="match status" value="1"/>
</dbReference>
<dbReference type="PANTHER" id="PTHR43081">
    <property type="entry name" value="ADENYLATE CYCLASE, TERMINAL-DIFFERENTIATION SPECIFIC-RELATED"/>
    <property type="match status" value="1"/>
</dbReference>
<evidence type="ECO:0000256" key="2">
    <source>
        <dbReference type="ARBA" id="ARBA00022475"/>
    </source>
</evidence>
<keyword evidence="4" id="KW-1133">Transmembrane helix</keyword>
<accession>A0ABQ5U1F2</accession>
<dbReference type="InterPro" id="IPR001041">
    <property type="entry name" value="2Fe-2S_ferredoxin-type"/>
</dbReference>
<dbReference type="SUPFAM" id="SSF54292">
    <property type="entry name" value="2Fe-2S ferredoxin-like"/>
    <property type="match status" value="1"/>
</dbReference>
<evidence type="ECO:0000259" key="6">
    <source>
        <dbReference type="PROSITE" id="PS51085"/>
    </source>
</evidence>
<dbReference type="SMART" id="SM00044">
    <property type="entry name" value="CYCc"/>
    <property type="match status" value="1"/>
</dbReference>
<dbReference type="RefSeq" id="WP_169559271.1">
    <property type="nucleotide sequence ID" value="NZ_BSNF01000001.1"/>
</dbReference>
<feature type="transmembrane region" description="Helical" evidence="4">
    <location>
        <begin position="243"/>
        <end position="262"/>
    </location>
</feature>
<dbReference type="SUPFAM" id="SSF55073">
    <property type="entry name" value="Nucleotide cyclase"/>
    <property type="match status" value="1"/>
</dbReference>
<dbReference type="InterPro" id="IPR034804">
    <property type="entry name" value="SQR/QFR_C/D"/>
</dbReference>
<evidence type="ECO:0000259" key="5">
    <source>
        <dbReference type="PROSITE" id="PS50125"/>
    </source>
</evidence>
<feature type="transmembrane region" description="Helical" evidence="4">
    <location>
        <begin position="147"/>
        <end position="173"/>
    </location>
</feature>
<feature type="domain" description="2Fe-2S ferredoxin-type" evidence="6">
    <location>
        <begin position="268"/>
        <end position="363"/>
    </location>
</feature>
<dbReference type="CDD" id="cd07302">
    <property type="entry name" value="CHD"/>
    <property type="match status" value="1"/>
</dbReference>
<dbReference type="InterPro" id="IPR029787">
    <property type="entry name" value="Nucleotide_cyclase"/>
</dbReference>
<reference evidence="7" key="2">
    <citation type="submission" date="2023-01" db="EMBL/GenBank/DDBJ databases">
        <title>Draft genome sequence of Sneathiella chinensis strain NBRC 103408.</title>
        <authorList>
            <person name="Sun Q."/>
            <person name="Mori K."/>
        </authorList>
    </citation>
    <scope>NUCLEOTIDE SEQUENCE</scope>
    <source>
        <strain evidence="7">NBRC 103408</strain>
    </source>
</reference>
<dbReference type="Proteomes" id="UP001161409">
    <property type="component" value="Unassembled WGS sequence"/>
</dbReference>
<proteinExistence type="predicted"/>
<feature type="transmembrane region" description="Helical" evidence="4">
    <location>
        <begin position="63"/>
        <end position="87"/>
    </location>
</feature>
<keyword evidence="8" id="KW-1185">Reference proteome</keyword>
<feature type="transmembrane region" description="Helical" evidence="4">
    <location>
        <begin position="24"/>
        <end position="43"/>
    </location>
</feature>
<dbReference type="InterPro" id="IPR036010">
    <property type="entry name" value="2Fe-2S_ferredoxin-like_sf"/>
</dbReference>
<dbReference type="PROSITE" id="PS50125">
    <property type="entry name" value="GUANYLATE_CYCLASE_2"/>
    <property type="match status" value="1"/>
</dbReference>
<dbReference type="PROSITE" id="PS51085">
    <property type="entry name" value="2FE2S_FER_2"/>
    <property type="match status" value="1"/>
</dbReference>
<feature type="transmembrane region" description="Helical" evidence="4">
    <location>
        <begin position="108"/>
        <end position="127"/>
    </location>
</feature>
<comment type="subcellular location">
    <subcellularLocation>
        <location evidence="1">Cell membrane</location>
        <topology evidence="1">Multi-pass membrane protein</topology>
    </subcellularLocation>
</comment>
<dbReference type="Pfam" id="PF00211">
    <property type="entry name" value="Guanylate_cyc"/>
    <property type="match status" value="1"/>
</dbReference>
<evidence type="ECO:0000256" key="3">
    <source>
        <dbReference type="ARBA" id="ARBA00023136"/>
    </source>
</evidence>
<keyword evidence="2" id="KW-1003">Cell membrane</keyword>
<sequence length="571" mass="62929">MTTSEQAEDQSPTRRMKQFLRPESLRLFSGLVLMLFLTLHLLNHSLGLLSLEAMEAGRTAFVALWRSVPGTVMLFAAATTHLCLALYKLLSKRSFRRTPAKEILQIGLGLAIPPLIILHVIGTRFVHEAFGVTDSYTYVLYNIWVGAPLYSLIQSLGLVVAWFHGCLGLHFWLRLKPWYERAYPSLYSLSLILPLLALTGFLQAAREVEALSTNADWRTAFLASTGANAETVQWVFALRDGGMTILILILLGLLASRVFWIIHFRRQRMVSIHYPNGQRISGPVGSTLLEISRLGGIPHASVCGGRGRCSTCRVHISEGADSLPPPSDQELAVLKRVGAAEGTRLACQLQPVANLAVAPLLPAKATPRQGFPRPGYLQGQERIIAILFADLRAFTQFSEDKLPYDVVFVINQYFRHMGDAIEKNGGHLDKFIGDGVMALFGLEDTPESACRKALNAARSMADELDIMNRSLKSHLAFPLRIGIGIHVGSVIVGEMGYGKATSITAIGDAVNTASRLEALSKDFDRELVFSDQVARRAGFTGPSEQRKVEIRGRKDPLTVHIIKDARTLPDR</sequence>
<dbReference type="PANTHER" id="PTHR43081:SF17">
    <property type="entry name" value="BLL5647 PROTEIN"/>
    <property type="match status" value="1"/>
</dbReference>
<dbReference type="Gene3D" id="3.30.70.1230">
    <property type="entry name" value="Nucleotide cyclase"/>
    <property type="match status" value="1"/>
</dbReference>
<dbReference type="Gene3D" id="1.20.1300.10">
    <property type="entry name" value="Fumarate reductase/succinate dehydrogenase, transmembrane subunit"/>
    <property type="match status" value="1"/>
</dbReference>